<proteinExistence type="predicted"/>
<dbReference type="AlphaFoldDB" id="A0A9W9LUN8"/>
<reference evidence="1" key="1">
    <citation type="submission" date="2022-11" db="EMBL/GenBank/DDBJ databases">
        <authorList>
            <person name="Petersen C."/>
        </authorList>
    </citation>
    <scope>NUCLEOTIDE SEQUENCE</scope>
    <source>
        <strain evidence="1">IBT 21917</strain>
    </source>
</reference>
<organism evidence="1 2">
    <name type="scientific">Penicillium capsulatum</name>
    <dbReference type="NCBI Taxonomy" id="69766"/>
    <lineage>
        <taxon>Eukaryota</taxon>
        <taxon>Fungi</taxon>
        <taxon>Dikarya</taxon>
        <taxon>Ascomycota</taxon>
        <taxon>Pezizomycotina</taxon>
        <taxon>Eurotiomycetes</taxon>
        <taxon>Eurotiomycetidae</taxon>
        <taxon>Eurotiales</taxon>
        <taxon>Aspergillaceae</taxon>
        <taxon>Penicillium</taxon>
    </lineage>
</organism>
<sequence>MQLFHCKWSGCIPKKEESEERGMQRLPDAACRSTRTHRWQQSKSQSQSDPNWILIKGSMGCAVHRKVEVECAVVGIPEAQSRYAQRA</sequence>
<keyword evidence="2" id="KW-1185">Reference proteome</keyword>
<dbReference type="Proteomes" id="UP001146351">
    <property type="component" value="Unassembled WGS sequence"/>
</dbReference>
<dbReference type="EMBL" id="JAPQKO010000002">
    <property type="protein sequence ID" value="KAJ5178748.1"/>
    <property type="molecule type" value="Genomic_DNA"/>
</dbReference>
<reference evidence="1" key="2">
    <citation type="journal article" date="2023" name="IMA Fungus">
        <title>Comparative genomic study of the Penicillium genus elucidates a diverse pangenome and 15 lateral gene transfer events.</title>
        <authorList>
            <person name="Petersen C."/>
            <person name="Sorensen T."/>
            <person name="Nielsen M.R."/>
            <person name="Sondergaard T.E."/>
            <person name="Sorensen J.L."/>
            <person name="Fitzpatrick D.A."/>
            <person name="Frisvad J.C."/>
            <person name="Nielsen K.L."/>
        </authorList>
    </citation>
    <scope>NUCLEOTIDE SEQUENCE</scope>
    <source>
        <strain evidence="1">IBT 21917</strain>
    </source>
</reference>
<accession>A0A9W9LUN8</accession>
<protein>
    <submittedName>
        <fullName evidence="1">Uncharacterized protein</fullName>
    </submittedName>
</protein>
<evidence type="ECO:0000313" key="2">
    <source>
        <dbReference type="Proteomes" id="UP001146351"/>
    </source>
</evidence>
<evidence type="ECO:0000313" key="1">
    <source>
        <dbReference type="EMBL" id="KAJ5178748.1"/>
    </source>
</evidence>
<comment type="caution">
    <text evidence="1">The sequence shown here is derived from an EMBL/GenBank/DDBJ whole genome shotgun (WGS) entry which is preliminary data.</text>
</comment>
<gene>
    <name evidence="1" type="ORF">N7492_001958</name>
</gene>
<name>A0A9W9LUN8_9EURO</name>